<reference evidence="1" key="1">
    <citation type="submission" date="2019-04" db="EMBL/GenBank/DDBJ databases">
        <title>Sequencing of skin fungus with MAO and IRED activity.</title>
        <authorList>
            <person name="Marsaioli A.J."/>
            <person name="Bonatto J.M.C."/>
            <person name="Reis Junior O."/>
        </authorList>
    </citation>
    <scope>NUCLEOTIDE SEQUENCE</scope>
    <source>
        <strain evidence="1">28M1</strain>
    </source>
</reference>
<name>A0A9P4WR00_9PLEO</name>
<dbReference type="OrthoDB" id="3799413at2759"/>
<accession>A0A9P4WR00</accession>
<protein>
    <submittedName>
        <fullName evidence="1">Uncharacterized protein</fullName>
    </submittedName>
</protein>
<dbReference type="EMBL" id="SWKV01000027">
    <property type="protein sequence ID" value="KAF3040055.1"/>
    <property type="molecule type" value="Genomic_DNA"/>
</dbReference>
<evidence type="ECO:0000313" key="2">
    <source>
        <dbReference type="Proteomes" id="UP000758155"/>
    </source>
</evidence>
<evidence type="ECO:0000313" key="1">
    <source>
        <dbReference type="EMBL" id="KAF3040055.1"/>
    </source>
</evidence>
<proteinExistence type="predicted"/>
<sequence>MNILTKLPAELIEAILMDAATEISPPVAFVNGESKYRCHQEIEDGHSRAVQAMQFRLVCRTFRDLSWKSFGHVIGHTLFDIRSLESFMNLKALSECGALAPWVRKLTIGCSVVWDMYPFHFYRLPMREHADLISKNCDELEHVWQAEKDWYSNMFLWRPECVKRFMMGSYGSLPGSFVPYDQSAASSFSMSFADCLRPLRNIEEVNYTWDYSIPPMRYRNILRQLQFTKRLSEETWETIGTYYNGGSGAHHGLTLLMAALKEANVVPSILDLSVEMDSQFAFLTFTAPSTLARVCQKVKTLRLRHAYSPLLSRDAFREQCQGKIQVISRSMFPALEALNVAEVPAIPWNIYRLNYNTPLPEPSDVPALQRLEVLNFENYIPQFLKTYGR</sequence>
<dbReference type="Proteomes" id="UP000758155">
    <property type="component" value="Unassembled WGS sequence"/>
</dbReference>
<comment type="caution">
    <text evidence="1">The sequence shown here is derived from an EMBL/GenBank/DDBJ whole genome shotgun (WGS) entry which is preliminary data.</text>
</comment>
<dbReference type="AlphaFoldDB" id="A0A9P4WR00"/>
<keyword evidence="2" id="KW-1185">Reference proteome</keyword>
<gene>
    <name evidence="1" type="ORF">E8E12_002428</name>
</gene>
<organism evidence="1 2">
    <name type="scientific">Didymella heteroderae</name>
    <dbReference type="NCBI Taxonomy" id="1769908"/>
    <lineage>
        <taxon>Eukaryota</taxon>
        <taxon>Fungi</taxon>
        <taxon>Dikarya</taxon>
        <taxon>Ascomycota</taxon>
        <taxon>Pezizomycotina</taxon>
        <taxon>Dothideomycetes</taxon>
        <taxon>Pleosporomycetidae</taxon>
        <taxon>Pleosporales</taxon>
        <taxon>Pleosporineae</taxon>
        <taxon>Didymellaceae</taxon>
        <taxon>Didymella</taxon>
    </lineage>
</organism>